<accession>A7K8R2</accession>
<name>A7K8R2_9PHYC</name>
<dbReference type="GeneID" id="5470508"/>
<dbReference type="Proteomes" id="UP000202420">
    <property type="component" value="Segment"/>
</dbReference>
<organism evidence="2 3">
    <name type="scientific">Chlorovirus heliozoae</name>
    <dbReference type="NCBI Taxonomy" id="322019"/>
    <lineage>
        <taxon>Viruses</taxon>
        <taxon>Varidnaviria</taxon>
        <taxon>Bamfordvirae</taxon>
        <taxon>Nucleocytoviricota</taxon>
        <taxon>Megaviricetes</taxon>
        <taxon>Algavirales</taxon>
        <taxon>Phycodnaviridae</taxon>
        <taxon>Chlorovirus</taxon>
    </lineage>
</organism>
<reference evidence="2 3" key="1">
    <citation type="submission" date="2006-09" db="EMBL/GenBank/DDBJ databases">
        <title>Sequence and annotation of the 288-kb ATCV-1 virus that infects an endosymbiotic Chlorella strain of the heliozoon Acanthocystis turfacea.</title>
        <authorList>
            <person name="Fitzgerald L.A."/>
            <person name="Graves M.V."/>
            <person name="Li X."/>
            <person name="Pfitzner A.J.P."/>
            <person name="Hartigan J."/>
            <person name="Van Etten J.L."/>
        </authorList>
    </citation>
    <scope>NUCLEOTIDE SEQUENCE [LARGE SCALE GENOMIC DNA]</scope>
    <source>
        <strain evidence="2 3">ATCV-1</strain>
    </source>
</reference>
<evidence type="ECO:0000313" key="2">
    <source>
        <dbReference type="EMBL" id="ABT16436.1"/>
    </source>
</evidence>
<feature type="region of interest" description="Disordered" evidence="1">
    <location>
        <begin position="1"/>
        <end position="34"/>
    </location>
</feature>
<keyword evidence="3" id="KW-1185">Reference proteome</keyword>
<dbReference type="RefSeq" id="YP_001426783.1">
    <property type="nucleotide sequence ID" value="NC_008724.1"/>
</dbReference>
<dbReference type="EMBL" id="EF101928">
    <property type="protein sequence ID" value="ABT16436.1"/>
    <property type="molecule type" value="Genomic_DNA"/>
</dbReference>
<proteinExistence type="predicted"/>
<evidence type="ECO:0000256" key="1">
    <source>
        <dbReference type="SAM" id="MobiDB-lite"/>
    </source>
</evidence>
<dbReference type="KEGG" id="vg:5470508"/>
<evidence type="ECO:0000313" key="3">
    <source>
        <dbReference type="Proteomes" id="UP000202420"/>
    </source>
</evidence>
<sequence length="98" mass="10529">MGRTKCARRGQKSRAGLAAMAVTPPMPSTITNTSHPMVIPSTDLYMAKIAGSARCECLEYTPRADAIRMVVHTNSTKNECAQWVFTAGPVANTASLRC</sequence>
<gene>
    <name evidence="2" type="primary">z302L</name>
    <name evidence="2" type="ORF">ATCV1_z302L</name>
</gene>
<protein>
    <submittedName>
        <fullName evidence="2">Uncharacterized protein z302L</fullName>
    </submittedName>
</protein>
<feature type="compositionally biased region" description="Basic residues" evidence="1">
    <location>
        <begin position="1"/>
        <end position="12"/>
    </location>
</feature>